<dbReference type="OrthoDB" id="10495454at2759"/>
<accession>A0A1R2ARQ2</accession>
<gene>
    <name evidence="1" type="ORF">SteCoe_35737</name>
</gene>
<sequence length="539" mass="61255">MDLSDILKKHAASKKDNFYAPQASLTSANSSAVGKLIESMSLRALFLIRTLHLELTLEDITPKSADSFLIDHIDTTIALVTDASYSVLKYDKNVEFGFNHQKKMKGLLDILKWYISSQITIEEFDSLYEHWLEIYGIKNCIKTHSSNEINEVFTLFLVLEEGPEFLIGIVERLECMLEIISQQFSSQLYSLFGVSEEWDVQAEILFGRLDVDKKGHLEAENVQFFTAALMLPEVKTLDPIMLRKHTLETLKEMNHTSGLVTLKNFKSYLINKKWLRLTDLSQLNEKFQCIVDIWRGLKKKILKKEIADLSQCCFLAGNKQELPSVWNQSVILSVIEGAKNWEKMHKFLRFSAWLLGSTPSAATKGQYFIQGTFIKDIPEFAVLLMSNFLESEGQFHTSVSLASINQQTMCRVSSDTRFQTIHKCLTLFDKIMNSILYEIMTGFNAVKNNKNIPTPRASPISFVGTLNSTSKTTSSASLVKKIVPRINIRQQPISVSVRLTPSRSARTISRNSSTKSARSKSPILGRLESYDKVMERLKK</sequence>
<proteinExistence type="predicted"/>
<dbReference type="Proteomes" id="UP000187209">
    <property type="component" value="Unassembled WGS sequence"/>
</dbReference>
<dbReference type="EMBL" id="MPUH01001551">
    <property type="protein sequence ID" value="OMJ67172.1"/>
    <property type="molecule type" value="Genomic_DNA"/>
</dbReference>
<protein>
    <recommendedName>
        <fullName evidence="3">EF-hand domain-containing protein</fullName>
    </recommendedName>
</protein>
<name>A0A1R2ARQ2_9CILI</name>
<organism evidence="1 2">
    <name type="scientific">Stentor coeruleus</name>
    <dbReference type="NCBI Taxonomy" id="5963"/>
    <lineage>
        <taxon>Eukaryota</taxon>
        <taxon>Sar</taxon>
        <taxon>Alveolata</taxon>
        <taxon>Ciliophora</taxon>
        <taxon>Postciliodesmatophora</taxon>
        <taxon>Heterotrichea</taxon>
        <taxon>Heterotrichida</taxon>
        <taxon>Stentoridae</taxon>
        <taxon>Stentor</taxon>
    </lineage>
</organism>
<evidence type="ECO:0000313" key="1">
    <source>
        <dbReference type="EMBL" id="OMJ67172.1"/>
    </source>
</evidence>
<keyword evidence="2" id="KW-1185">Reference proteome</keyword>
<evidence type="ECO:0000313" key="2">
    <source>
        <dbReference type="Proteomes" id="UP000187209"/>
    </source>
</evidence>
<reference evidence="1 2" key="1">
    <citation type="submission" date="2016-11" db="EMBL/GenBank/DDBJ databases">
        <title>The macronuclear genome of Stentor coeruleus: a giant cell with tiny introns.</title>
        <authorList>
            <person name="Slabodnick M."/>
            <person name="Ruby J.G."/>
            <person name="Reiff S.B."/>
            <person name="Swart E.C."/>
            <person name="Gosai S."/>
            <person name="Prabakaran S."/>
            <person name="Witkowska E."/>
            <person name="Larue G.E."/>
            <person name="Fisher S."/>
            <person name="Freeman R.M."/>
            <person name="Gunawardena J."/>
            <person name="Chu W."/>
            <person name="Stover N.A."/>
            <person name="Gregory B.D."/>
            <person name="Nowacki M."/>
            <person name="Derisi J."/>
            <person name="Roy S.W."/>
            <person name="Marshall W.F."/>
            <person name="Sood P."/>
        </authorList>
    </citation>
    <scope>NUCLEOTIDE SEQUENCE [LARGE SCALE GENOMIC DNA]</scope>
    <source>
        <strain evidence="1">WM001</strain>
    </source>
</reference>
<dbReference type="AlphaFoldDB" id="A0A1R2ARQ2"/>
<evidence type="ECO:0008006" key="3">
    <source>
        <dbReference type="Google" id="ProtNLM"/>
    </source>
</evidence>
<comment type="caution">
    <text evidence="1">The sequence shown here is derived from an EMBL/GenBank/DDBJ whole genome shotgun (WGS) entry which is preliminary data.</text>
</comment>